<keyword evidence="2" id="KW-1185">Reference proteome</keyword>
<evidence type="ECO:0000313" key="2">
    <source>
        <dbReference type="Proteomes" id="UP001177021"/>
    </source>
</evidence>
<dbReference type="Proteomes" id="UP001177021">
    <property type="component" value="Unassembled WGS sequence"/>
</dbReference>
<name>A0ACB0LSB8_TRIPR</name>
<proteinExistence type="predicted"/>
<sequence>MLPFVKHVLFGTPYQQYGQIEDPQAFANDPLAWSRPLVRYYSGEFSMAAVQVNRDMEDQSQVEVGFDALFVGIYDGHKGDATAIYLKDHIFRELIRLIKENNNNMNKNIMTQVVDQMEKGFMESAGRNVFVSSGCLICFIRRGTLYAANVGDSRAVLGSMKGVGKLKRLVVKQIVKDHNLDHREVQSAIRDLQPDFRDIDYNINFRTCMMIAEKGLIETTRCIGYAYLKEEINESESFEIPSWERVPGNFTRPLLTSQPHVYSRILSDSDKFIIFGSSGFWKGISNEDAAKVVNTSPREGIAERLATLVLQKGAKLGRRTYSQLIGLPKSDQISGSDTRRENYFLFRSAYHLDTTVVVVYLDNNRANRAGMMLEMNSYRGCDDGFQQSEFTNFYSNANA</sequence>
<gene>
    <name evidence="1" type="ORF">MILVUS5_LOCUS35193</name>
</gene>
<evidence type="ECO:0000313" key="1">
    <source>
        <dbReference type="EMBL" id="CAJ2671337.1"/>
    </source>
</evidence>
<accession>A0ACB0LSB8</accession>
<dbReference type="EMBL" id="CASHSV030000615">
    <property type="protein sequence ID" value="CAJ2671337.1"/>
    <property type="molecule type" value="Genomic_DNA"/>
</dbReference>
<protein>
    <submittedName>
        <fullName evidence="1">Uncharacterized protein</fullName>
    </submittedName>
</protein>
<reference evidence="1" key="1">
    <citation type="submission" date="2023-10" db="EMBL/GenBank/DDBJ databases">
        <authorList>
            <person name="Rodriguez Cubillos JULIANA M."/>
            <person name="De Vega J."/>
        </authorList>
    </citation>
    <scope>NUCLEOTIDE SEQUENCE</scope>
</reference>
<organism evidence="1 2">
    <name type="scientific">Trifolium pratense</name>
    <name type="common">Red clover</name>
    <dbReference type="NCBI Taxonomy" id="57577"/>
    <lineage>
        <taxon>Eukaryota</taxon>
        <taxon>Viridiplantae</taxon>
        <taxon>Streptophyta</taxon>
        <taxon>Embryophyta</taxon>
        <taxon>Tracheophyta</taxon>
        <taxon>Spermatophyta</taxon>
        <taxon>Magnoliopsida</taxon>
        <taxon>eudicotyledons</taxon>
        <taxon>Gunneridae</taxon>
        <taxon>Pentapetalae</taxon>
        <taxon>rosids</taxon>
        <taxon>fabids</taxon>
        <taxon>Fabales</taxon>
        <taxon>Fabaceae</taxon>
        <taxon>Papilionoideae</taxon>
        <taxon>50 kb inversion clade</taxon>
        <taxon>NPAAA clade</taxon>
        <taxon>Hologalegina</taxon>
        <taxon>IRL clade</taxon>
        <taxon>Trifolieae</taxon>
        <taxon>Trifolium</taxon>
    </lineage>
</organism>
<comment type="caution">
    <text evidence="1">The sequence shown here is derived from an EMBL/GenBank/DDBJ whole genome shotgun (WGS) entry which is preliminary data.</text>
</comment>